<dbReference type="PANTHER" id="PTHR38588">
    <property type="entry name" value="BLL0334 PROTEIN"/>
    <property type="match status" value="1"/>
</dbReference>
<feature type="region of interest" description="Disordered" evidence="1">
    <location>
        <begin position="161"/>
        <end position="187"/>
    </location>
</feature>
<dbReference type="Pfam" id="PF06240">
    <property type="entry name" value="COXG"/>
    <property type="match status" value="1"/>
</dbReference>
<protein>
    <submittedName>
        <fullName evidence="2">Carbon monoxide dehydrogenase subunit G</fullName>
    </submittedName>
</protein>
<keyword evidence="3" id="KW-1185">Reference proteome</keyword>
<dbReference type="CDD" id="cd07823">
    <property type="entry name" value="SRPBCC_5"/>
    <property type="match status" value="1"/>
</dbReference>
<dbReference type="OrthoDB" id="9787428at2"/>
<dbReference type="AlphaFoldDB" id="A0A366HKH0"/>
<evidence type="ECO:0000313" key="3">
    <source>
        <dbReference type="Proteomes" id="UP000253628"/>
    </source>
</evidence>
<dbReference type="Proteomes" id="UP000253628">
    <property type="component" value="Unassembled WGS sequence"/>
</dbReference>
<dbReference type="RefSeq" id="WP_113931643.1">
    <property type="nucleotide sequence ID" value="NZ_JACCEU010000001.1"/>
</dbReference>
<evidence type="ECO:0000256" key="1">
    <source>
        <dbReference type="SAM" id="MobiDB-lite"/>
    </source>
</evidence>
<comment type="caution">
    <text evidence="2">The sequence shown here is derived from an EMBL/GenBank/DDBJ whole genome shotgun (WGS) entry which is preliminary data.</text>
</comment>
<accession>A0A366HKH0</accession>
<evidence type="ECO:0000313" key="2">
    <source>
        <dbReference type="EMBL" id="RBP43364.1"/>
    </source>
</evidence>
<dbReference type="EMBL" id="QNRQ01000001">
    <property type="protein sequence ID" value="RBP43364.1"/>
    <property type="molecule type" value="Genomic_DNA"/>
</dbReference>
<dbReference type="InterPro" id="IPR010419">
    <property type="entry name" value="CO_DH_gsu"/>
</dbReference>
<dbReference type="Gene3D" id="3.30.530.20">
    <property type="match status" value="1"/>
</dbReference>
<reference evidence="2 3" key="1">
    <citation type="submission" date="2018-06" db="EMBL/GenBank/DDBJ databases">
        <title>Genomic Encyclopedia of Type Strains, Phase IV (KMG-IV): sequencing the most valuable type-strain genomes for metagenomic binning, comparative biology and taxonomic classification.</title>
        <authorList>
            <person name="Goeker M."/>
        </authorList>
    </citation>
    <scope>NUCLEOTIDE SEQUENCE [LARGE SCALE GENOMIC DNA]</scope>
    <source>
        <strain evidence="2 3">DSM 25520</strain>
    </source>
</reference>
<sequence>MEIEKKLVVAATRERVWELLLDPHVMTGAVPGMKSIEVISPTEYIALMQVKISFISAKFKLHTNIVEQRAPEYLRAQGTGEDASVASSLKQTSEIFLTSTPEGGTELRIKVNVDVLGRLGTFGLSVMKTKADRMWDEFGKNLAERIDGPDAGAQAVADSQDSQAAAAANSTAGNGASAPAFAGSTPASAALPASSSAAVHTASREPERRGWLARLLGDGRLAAGAVPQRSADTIRVEVRQADRVITIEWPVEAAGECKDWLRQLLGQSAT</sequence>
<gene>
    <name evidence="2" type="ORF">DFR37_101496</name>
</gene>
<name>A0A366HKH0_9BURK</name>
<organism evidence="2 3">
    <name type="scientific">Eoetvoesiella caeni</name>
    <dbReference type="NCBI Taxonomy" id="645616"/>
    <lineage>
        <taxon>Bacteria</taxon>
        <taxon>Pseudomonadati</taxon>
        <taxon>Pseudomonadota</taxon>
        <taxon>Betaproteobacteria</taxon>
        <taxon>Burkholderiales</taxon>
        <taxon>Alcaligenaceae</taxon>
        <taxon>Eoetvoesiella</taxon>
    </lineage>
</organism>
<dbReference type="InterPro" id="IPR023393">
    <property type="entry name" value="START-like_dom_sf"/>
</dbReference>
<proteinExistence type="predicted"/>
<dbReference type="SUPFAM" id="SSF55961">
    <property type="entry name" value="Bet v1-like"/>
    <property type="match status" value="1"/>
</dbReference>
<dbReference type="PANTHER" id="PTHR38588:SF1">
    <property type="entry name" value="BLL0334 PROTEIN"/>
    <property type="match status" value="1"/>
</dbReference>